<protein>
    <submittedName>
        <fullName evidence="1">Ubiquinone biosynthesis methyltransferase UbiE</fullName>
    </submittedName>
</protein>
<keyword evidence="1" id="KW-0489">Methyltransferase</keyword>
<gene>
    <name evidence="1" type="ORF">AN964_24905</name>
</gene>
<comment type="caution">
    <text evidence="1">The sequence shown here is derived from an EMBL/GenBank/DDBJ whole genome shotgun (WGS) entry which is preliminary data.</text>
</comment>
<dbReference type="Gene3D" id="3.40.50.150">
    <property type="entry name" value="Vaccinia Virus protein VP39"/>
    <property type="match status" value="1"/>
</dbReference>
<sequence>MEGINMIKQILDQNKQSWDKVAHHFNGVDALPSYGPFAQTEDELRLFDDMQNKRVLDIGYGSGHSLLYMACKGANELWGVDISEEQKRTAEVTLGNLNPKLYCAPMEEDIGLPKEYFDYVYSIYAIGWTTDLARTFQLIYSYLKHGGSFIFSWDHPLYPHLKSENGRIYLHDSYQQEETEVYKTFKGEDAPMVIHKRKMSTYINELIKVGFTIDAVIESDVSSNFDSVETEVSDRYYSLYKAKKFPTTMIIKATKKG</sequence>
<keyword evidence="2" id="KW-1185">Reference proteome</keyword>
<dbReference type="InterPro" id="IPR029063">
    <property type="entry name" value="SAM-dependent_MTases_sf"/>
</dbReference>
<dbReference type="GO" id="GO:0008168">
    <property type="term" value="F:methyltransferase activity"/>
    <property type="evidence" value="ECO:0007669"/>
    <property type="project" value="UniProtKB-KW"/>
</dbReference>
<dbReference type="OrthoDB" id="9791837at2"/>
<dbReference type="CDD" id="cd02440">
    <property type="entry name" value="AdoMet_MTases"/>
    <property type="match status" value="1"/>
</dbReference>
<keyword evidence="1" id="KW-0808">Transferase</keyword>
<dbReference type="STRING" id="157838.AN964_24905"/>
<proteinExistence type="predicted"/>
<reference evidence="1 2" key="1">
    <citation type="submission" date="2015-09" db="EMBL/GenBank/DDBJ databases">
        <title>Genome sequencing project for genomic taxonomy and phylogenomics of Bacillus-like bacteria.</title>
        <authorList>
            <person name="Liu B."/>
            <person name="Wang J."/>
            <person name="Zhu Y."/>
            <person name="Liu G."/>
            <person name="Chen Q."/>
            <person name="Chen Z."/>
            <person name="Lan J."/>
            <person name="Che J."/>
            <person name="Ge C."/>
            <person name="Shi H."/>
            <person name="Pan Z."/>
            <person name="Liu X."/>
        </authorList>
    </citation>
    <scope>NUCLEOTIDE SEQUENCE [LARGE SCALE GENOMIC DNA]</scope>
    <source>
        <strain evidence="1 2">LMG 18435</strain>
    </source>
</reference>
<dbReference type="AlphaFoldDB" id="A0A0Q3T9Z7"/>
<dbReference type="Proteomes" id="UP000051888">
    <property type="component" value="Unassembled WGS sequence"/>
</dbReference>
<organism evidence="1 2">
    <name type="scientific">Heyndrickxia shackletonii</name>
    <dbReference type="NCBI Taxonomy" id="157838"/>
    <lineage>
        <taxon>Bacteria</taxon>
        <taxon>Bacillati</taxon>
        <taxon>Bacillota</taxon>
        <taxon>Bacilli</taxon>
        <taxon>Bacillales</taxon>
        <taxon>Bacillaceae</taxon>
        <taxon>Heyndrickxia</taxon>
    </lineage>
</organism>
<dbReference type="GO" id="GO:0032259">
    <property type="term" value="P:methylation"/>
    <property type="evidence" value="ECO:0007669"/>
    <property type="project" value="UniProtKB-KW"/>
</dbReference>
<keyword evidence="1" id="KW-0830">Ubiquinone</keyword>
<evidence type="ECO:0000313" key="2">
    <source>
        <dbReference type="Proteomes" id="UP000051888"/>
    </source>
</evidence>
<dbReference type="PATRIC" id="fig|157838.3.peg.5485"/>
<name>A0A0Q3T9Z7_9BACI</name>
<dbReference type="Pfam" id="PF13489">
    <property type="entry name" value="Methyltransf_23"/>
    <property type="match status" value="1"/>
</dbReference>
<evidence type="ECO:0000313" key="1">
    <source>
        <dbReference type="EMBL" id="KQL50854.1"/>
    </source>
</evidence>
<dbReference type="EMBL" id="LJJC01000015">
    <property type="protein sequence ID" value="KQL50854.1"/>
    <property type="molecule type" value="Genomic_DNA"/>
</dbReference>
<dbReference type="RefSeq" id="WP_055742463.1">
    <property type="nucleotide sequence ID" value="NZ_JAAIWL010000041.1"/>
</dbReference>
<dbReference type="SUPFAM" id="SSF53335">
    <property type="entry name" value="S-adenosyl-L-methionine-dependent methyltransferases"/>
    <property type="match status" value="1"/>
</dbReference>
<dbReference type="PANTHER" id="PTHR43861">
    <property type="entry name" value="TRANS-ACONITATE 2-METHYLTRANSFERASE-RELATED"/>
    <property type="match status" value="1"/>
</dbReference>
<accession>A0A0Q3T9Z7</accession>